<organism evidence="1 2">
    <name type="scientific">Cryptolaemus montrouzieri</name>
    <dbReference type="NCBI Taxonomy" id="559131"/>
    <lineage>
        <taxon>Eukaryota</taxon>
        <taxon>Metazoa</taxon>
        <taxon>Ecdysozoa</taxon>
        <taxon>Arthropoda</taxon>
        <taxon>Hexapoda</taxon>
        <taxon>Insecta</taxon>
        <taxon>Pterygota</taxon>
        <taxon>Neoptera</taxon>
        <taxon>Endopterygota</taxon>
        <taxon>Coleoptera</taxon>
        <taxon>Polyphaga</taxon>
        <taxon>Cucujiformia</taxon>
        <taxon>Coccinelloidea</taxon>
        <taxon>Coccinellidae</taxon>
        <taxon>Scymninae</taxon>
        <taxon>Scymnini</taxon>
        <taxon>Cryptolaemus</taxon>
    </lineage>
</organism>
<sequence>MWCTLYKHVGLTFVEYKNNLKKRLNNPELPDLDCGALQLKAERGRKRGDIPHKKTATVQKVAIKHSEEITDLLSPKMKWLWTDVTKTAFQKIRNASLQHLNYIAQLLLVLQTDCRVQPQSYTRVPQKDIDLVIQTITERSEEVPCQLARMPSRHLGHHETEVLYRGLPIHPPHRKSCPDLANYDEGH</sequence>
<gene>
    <name evidence="1" type="ORF">HHI36_018287</name>
</gene>
<dbReference type="Proteomes" id="UP001516400">
    <property type="component" value="Unassembled WGS sequence"/>
</dbReference>
<name>A0ABD2NZQ5_9CUCU</name>
<keyword evidence="2" id="KW-1185">Reference proteome</keyword>
<reference evidence="1 2" key="1">
    <citation type="journal article" date="2021" name="BMC Biol.">
        <title>Horizontally acquired antibacterial genes associated with adaptive radiation of ladybird beetles.</title>
        <authorList>
            <person name="Li H.S."/>
            <person name="Tang X.F."/>
            <person name="Huang Y.H."/>
            <person name="Xu Z.Y."/>
            <person name="Chen M.L."/>
            <person name="Du X.Y."/>
            <person name="Qiu B.Y."/>
            <person name="Chen P.T."/>
            <person name="Zhang W."/>
            <person name="Slipinski A."/>
            <person name="Escalona H.E."/>
            <person name="Waterhouse R.M."/>
            <person name="Zwick A."/>
            <person name="Pang H."/>
        </authorList>
    </citation>
    <scope>NUCLEOTIDE SEQUENCE [LARGE SCALE GENOMIC DNA]</scope>
    <source>
        <strain evidence="1">SYSU2018</strain>
    </source>
</reference>
<comment type="caution">
    <text evidence="1">The sequence shown here is derived from an EMBL/GenBank/DDBJ whole genome shotgun (WGS) entry which is preliminary data.</text>
</comment>
<evidence type="ECO:0000313" key="2">
    <source>
        <dbReference type="Proteomes" id="UP001516400"/>
    </source>
</evidence>
<protein>
    <submittedName>
        <fullName evidence="1">Uncharacterized protein</fullName>
    </submittedName>
</protein>
<accession>A0ABD2NZQ5</accession>
<dbReference type="AlphaFoldDB" id="A0ABD2NZQ5"/>
<dbReference type="EMBL" id="JABFTP020000165">
    <property type="protein sequence ID" value="KAL3284119.1"/>
    <property type="molecule type" value="Genomic_DNA"/>
</dbReference>
<proteinExistence type="predicted"/>
<evidence type="ECO:0000313" key="1">
    <source>
        <dbReference type="EMBL" id="KAL3284119.1"/>
    </source>
</evidence>